<dbReference type="EMBL" id="AGYT01000026">
    <property type="protein sequence ID" value="ENY98754.1"/>
    <property type="molecule type" value="Genomic_DNA"/>
</dbReference>
<dbReference type="AlphaFoldDB" id="N9W7B3"/>
<dbReference type="RefSeq" id="WP_002599752.1">
    <property type="nucleotide sequence ID" value="NZ_KB850960.1"/>
</dbReference>
<comment type="caution">
    <text evidence="1">The sequence shown here is derived from an EMBL/GenBank/DDBJ whole genome shotgun (WGS) entry which is preliminary data.</text>
</comment>
<protein>
    <recommendedName>
        <fullName evidence="3">SHOCT domain-containing protein</fullName>
    </recommendedName>
</protein>
<evidence type="ECO:0000313" key="1">
    <source>
        <dbReference type="EMBL" id="ENY98754.1"/>
    </source>
</evidence>
<dbReference type="eggNOG" id="ENOG5032PH9">
    <property type="taxonomic scope" value="Bacteria"/>
</dbReference>
<keyword evidence="2" id="KW-1185">Reference proteome</keyword>
<organism evidence="1 2">
    <name type="scientific">Clostridium thermobutyricum</name>
    <dbReference type="NCBI Taxonomy" id="29372"/>
    <lineage>
        <taxon>Bacteria</taxon>
        <taxon>Bacillati</taxon>
        <taxon>Bacillota</taxon>
        <taxon>Clostridia</taxon>
        <taxon>Eubacteriales</taxon>
        <taxon>Clostridiaceae</taxon>
        <taxon>Clostridium</taxon>
    </lineage>
</organism>
<dbReference type="HOGENOM" id="CLU_093409_0_0_9"/>
<name>N9W7B3_9CLOT</name>
<sequence length="248" mass="27252">MSFFSLHETCSCCGGETGFNKYKCKGGYICPECLKKSKKLNIQFIPFTMTGESLKNKFKEIEENLKDFNETSSICNSFSIDDINKKVCIKSSNGIKIIKFNNLLSVELLEDENIKISSGGLGRAVAGGVLFGGAGAIVGGVTGRKKTKSIVKSLKVKITIKDKINPVLYIVLSNSELKTSSLLYKGLLETAQKIIGALECIIDENNIKNSGSNNLSKADELMKLKNLLDLGILTQEEFNNEKFKILNR</sequence>
<dbReference type="PATRIC" id="fig|999411.4.peg.3225"/>
<reference evidence="1 2" key="1">
    <citation type="submission" date="2013-01" db="EMBL/GenBank/DDBJ databases">
        <title>The Genome Sequence of Clostridium colicanis 209318.</title>
        <authorList>
            <consortium name="The Broad Institute Genome Sequencing Platform"/>
            <person name="Earl A."/>
            <person name="Ward D."/>
            <person name="Feldgarden M."/>
            <person name="Gevers D."/>
            <person name="Courvalin P."/>
            <person name="Lambert T."/>
            <person name="Walker B."/>
            <person name="Young S.K."/>
            <person name="Zeng Q."/>
            <person name="Gargeya S."/>
            <person name="Fitzgerald M."/>
            <person name="Haas B."/>
            <person name="Abouelleil A."/>
            <person name="Alvarado L."/>
            <person name="Arachchi H.M."/>
            <person name="Berlin A.M."/>
            <person name="Chapman S.B."/>
            <person name="Dewar J."/>
            <person name="Goldberg J."/>
            <person name="Griggs A."/>
            <person name="Gujja S."/>
            <person name="Hansen M."/>
            <person name="Howarth C."/>
            <person name="Imamovic A."/>
            <person name="Larimer J."/>
            <person name="McCowan C."/>
            <person name="Murphy C."/>
            <person name="Neiman D."/>
            <person name="Pearson M."/>
            <person name="Priest M."/>
            <person name="Roberts A."/>
            <person name="Saif S."/>
            <person name="Shea T."/>
            <person name="Sisk P."/>
            <person name="Sykes S."/>
            <person name="Wortman J."/>
            <person name="Nusbaum C."/>
            <person name="Birren B."/>
        </authorList>
    </citation>
    <scope>NUCLEOTIDE SEQUENCE [LARGE SCALE GENOMIC DNA]</scope>
    <source>
        <strain evidence="1 2">209318</strain>
    </source>
</reference>
<evidence type="ECO:0008006" key="3">
    <source>
        <dbReference type="Google" id="ProtNLM"/>
    </source>
</evidence>
<evidence type="ECO:0000313" key="2">
    <source>
        <dbReference type="Proteomes" id="UP000013097"/>
    </source>
</evidence>
<dbReference type="Proteomes" id="UP000013097">
    <property type="component" value="Unassembled WGS sequence"/>
</dbReference>
<proteinExistence type="predicted"/>
<gene>
    <name evidence="1" type="ORF">HMPREF1092_03312</name>
</gene>
<accession>N9W7B3</accession>